<evidence type="ECO:0000259" key="8">
    <source>
        <dbReference type="PROSITE" id="PS51296"/>
    </source>
</evidence>
<feature type="transmembrane region" description="Helical" evidence="7">
    <location>
        <begin position="12"/>
        <end position="32"/>
    </location>
</feature>
<keyword evidence="7" id="KW-1133">Transmembrane helix</keyword>
<evidence type="ECO:0000256" key="7">
    <source>
        <dbReference type="SAM" id="Phobius"/>
    </source>
</evidence>
<comment type="cofactor">
    <cofactor evidence="6">
        <name>[2Fe-2S] cluster</name>
        <dbReference type="ChEBI" id="CHEBI:190135"/>
    </cofactor>
</comment>
<keyword evidence="7" id="KW-0812">Transmembrane</keyword>
<feature type="domain" description="Rieske" evidence="8">
    <location>
        <begin position="41"/>
        <end position="134"/>
    </location>
</feature>
<organism evidence="9 10">
    <name type="scientific">Reichenbachiella carrageenanivorans</name>
    <dbReference type="NCBI Taxonomy" id="2979869"/>
    <lineage>
        <taxon>Bacteria</taxon>
        <taxon>Pseudomonadati</taxon>
        <taxon>Bacteroidota</taxon>
        <taxon>Cytophagia</taxon>
        <taxon>Cytophagales</taxon>
        <taxon>Reichenbachiellaceae</taxon>
        <taxon>Reichenbachiella</taxon>
    </lineage>
</organism>
<dbReference type="Proteomes" id="UP001062165">
    <property type="component" value="Chromosome"/>
</dbReference>
<proteinExistence type="predicted"/>
<dbReference type="Pfam" id="PF00355">
    <property type="entry name" value="Rieske"/>
    <property type="match status" value="1"/>
</dbReference>
<dbReference type="PANTHER" id="PTHR10134">
    <property type="entry name" value="CYTOCHROME B-C1 COMPLEX SUBUNIT RIESKE, MITOCHONDRIAL"/>
    <property type="match status" value="1"/>
</dbReference>
<dbReference type="InterPro" id="IPR017941">
    <property type="entry name" value="Rieske_2Fe-2S"/>
</dbReference>
<evidence type="ECO:0000256" key="6">
    <source>
        <dbReference type="ARBA" id="ARBA00034078"/>
    </source>
</evidence>
<dbReference type="Gene3D" id="2.102.10.10">
    <property type="entry name" value="Rieske [2Fe-2S] iron-sulphur domain"/>
    <property type="match status" value="1"/>
</dbReference>
<keyword evidence="4" id="KW-0411">Iron-sulfur</keyword>
<evidence type="ECO:0000256" key="5">
    <source>
        <dbReference type="ARBA" id="ARBA00023157"/>
    </source>
</evidence>
<reference evidence="9" key="1">
    <citation type="submission" date="2022-10" db="EMBL/GenBank/DDBJ databases">
        <title>Comparative genomics and taxonomic characterization of three novel marine species of genus Reichenbachiella exhibiting antioxidant and polysaccharide degradation activities.</title>
        <authorList>
            <person name="Muhammad N."/>
            <person name="Lee Y.-J."/>
            <person name="Ko J."/>
            <person name="Kim S.-G."/>
        </authorList>
    </citation>
    <scope>NUCLEOTIDE SEQUENCE</scope>
    <source>
        <strain evidence="9">Wsw4-B4</strain>
    </source>
</reference>
<gene>
    <name evidence="9" type="ORF">N7E81_09700</name>
</gene>
<evidence type="ECO:0000256" key="2">
    <source>
        <dbReference type="ARBA" id="ARBA00022723"/>
    </source>
</evidence>
<dbReference type="InterPro" id="IPR014349">
    <property type="entry name" value="Rieske_Fe-S_prot"/>
</dbReference>
<evidence type="ECO:0000256" key="3">
    <source>
        <dbReference type="ARBA" id="ARBA00023004"/>
    </source>
</evidence>
<evidence type="ECO:0000256" key="4">
    <source>
        <dbReference type="ARBA" id="ARBA00023014"/>
    </source>
</evidence>
<keyword evidence="7" id="KW-0472">Membrane</keyword>
<dbReference type="InterPro" id="IPR005805">
    <property type="entry name" value="Rieske_Fe-S_prot_C"/>
</dbReference>
<dbReference type="PROSITE" id="PS51257">
    <property type="entry name" value="PROKAR_LIPOPROTEIN"/>
    <property type="match status" value="1"/>
</dbReference>
<protein>
    <submittedName>
        <fullName evidence="9">Rieske (2Fe-2S) protein</fullName>
    </submittedName>
</protein>
<evidence type="ECO:0000313" key="10">
    <source>
        <dbReference type="Proteomes" id="UP001062165"/>
    </source>
</evidence>
<name>A0ABY6CUP4_9BACT</name>
<dbReference type="PRINTS" id="PR00162">
    <property type="entry name" value="RIESKE"/>
</dbReference>
<keyword evidence="5" id="KW-1015">Disulfide bond</keyword>
<keyword evidence="10" id="KW-1185">Reference proteome</keyword>
<evidence type="ECO:0000313" key="9">
    <source>
        <dbReference type="EMBL" id="UXX77642.1"/>
    </source>
</evidence>
<dbReference type="SUPFAM" id="SSF50022">
    <property type="entry name" value="ISP domain"/>
    <property type="match status" value="1"/>
</dbReference>
<dbReference type="RefSeq" id="WP_263049389.1">
    <property type="nucleotide sequence ID" value="NZ_CP106735.1"/>
</dbReference>
<evidence type="ECO:0000256" key="1">
    <source>
        <dbReference type="ARBA" id="ARBA00022714"/>
    </source>
</evidence>
<keyword evidence="3" id="KW-0408">Iron</keyword>
<keyword evidence="2" id="KW-0479">Metal-binding</keyword>
<keyword evidence="1" id="KW-0001">2Fe-2S</keyword>
<sequence length="135" mass="14664">MERREFIQKSGVACLGIIVGGGLLSACTKVYYAQYVVEGSLIKVAKSEFSDRSAVVIRDHGLPAPIYVVKDGEVYTAVLMLCTHLGCEITPFGQELHCPCHGSEFSNTGQVLAGPAENPLKKFKVETKNDFIIIT</sequence>
<dbReference type="EMBL" id="CP106735">
    <property type="protein sequence ID" value="UXX77642.1"/>
    <property type="molecule type" value="Genomic_DNA"/>
</dbReference>
<dbReference type="PROSITE" id="PS51296">
    <property type="entry name" value="RIESKE"/>
    <property type="match status" value="1"/>
</dbReference>
<dbReference type="InterPro" id="IPR036922">
    <property type="entry name" value="Rieske_2Fe-2S_sf"/>
</dbReference>
<accession>A0ABY6CUP4</accession>